<organism evidence="1 2">
    <name type="scientific">Ruminococcus albus</name>
    <dbReference type="NCBI Taxonomy" id="1264"/>
    <lineage>
        <taxon>Bacteria</taxon>
        <taxon>Bacillati</taxon>
        <taxon>Bacillota</taxon>
        <taxon>Clostridia</taxon>
        <taxon>Eubacteriales</taxon>
        <taxon>Oscillospiraceae</taxon>
        <taxon>Ruminococcus</taxon>
    </lineage>
</organism>
<accession>A0A1H7H1T4</accession>
<sequence length="50" mass="5672">MRIIRTSDSIGAGNTKLYDRMLSYFFARELFARAHHRTATATADAVVVIR</sequence>
<protein>
    <submittedName>
        <fullName evidence="1">Uncharacterized protein</fullName>
    </submittedName>
</protein>
<proteinExistence type="predicted"/>
<name>A0A1H7H1T4_RUMAL</name>
<gene>
    <name evidence="1" type="ORF">SAMN05216469_102360</name>
</gene>
<evidence type="ECO:0000313" key="1">
    <source>
        <dbReference type="EMBL" id="SEK44376.1"/>
    </source>
</evidence>
<dbReference type="EMBL" id="FOAT01000002">
    <property type="protein sequence ID" value="SEK44376.1"/>
    <property type="molecule type" value="Genomic_DNA"/>
</dbReference>
<dbReference type="RefSeq" id="WP_170844240.1">
    <property type="nucleotide sequence ID" value="NZ_FOAT01000002.1"/>
</dbReference>
<evidence type="ECO:0000313" key="2">
    <source>
        <dbReference type="Proteomes" id="UP000186015"/>
    </source>
</evidence>
<dbReference type="AlphaFoldDB" id="A0A1H7H1T4"/>
<reference evidence="1 2" key="1">
    <citation type="submission" date="2016-10" db="EMBL/GenBank/DDBJ databases">
        <authorList>
            <person name="de Groot N.N."/>
        </authorList>
    </citation>
    <scope>NUCLEOTIDE SEQUENCE [LARGE SCALE GENOMIC DNA]</scope>
    <source>
        <strain evidence="1 2">KH2T6</strain>
    </source>
</reference>
<dbReference type="Proteomes" id="UP000186015">
    <property type="component" value="Unassembled WGS sequence"/>
</dbReference>